<organism evidence="2 3">
    <name type="scientific">Okeania hirsuta</name>
    <dbReference type="NCBI Taxonomy" id="1458930"/>
    <lineage>
        <taxon>Bacteria</taxon>
        <taxon>Bacillati</taxon>
        <taxon>Cyanobacteriota</taxon>
        <taxon>Cyanophyceae</taxon>
        <taxon>Oscillatoriophycideae</taxon>
        <taxon>Oscillatoriales</taxon>
        <taxon>Microcoleaceae</taxon>
        <taxon>Okeania</taxon>
    </lineage>
</organism>
<sequence length="511" mass="57025">MTNSERPENALTRTPMPLWLHLWGRVNRWGERLLGTFWLFRYFSSPFPGVLAHHFGPNLFQDHGNAFRQATVDRGESASNYFRTSGISACAEANGGICSFRFNGQIAIYQNTNVPLTRDQVLAPSTDPVSGLFGDFVGTLPNDHPLRPGKRAAVERSLGNLNFIAKLEPTVRKHAVDYLKSVASQEMPLDDFALFLVAHVDSFVPGILDLTQTPLTTYLASTEYGRVTRDFIDIASEAIGKVNPAAMSDFETIIPFVRQLLTDNFEALEAAPDSNLIRRHFALWERSLTIPEIENLDPAKLKELGAIIVATYETTALSMLWLLAFLETSPDIKASVVTEARSGGNEEKLSFINKVVLEALRLGGSNPTALWRRTTTPFVLQHQGRSVTVPQGTMMWLDRQQANSDPSIFPNPNLFDPTNIDAILKSNRENLNSVLARDRYEINSFSMTNSQGNPRKCPGRIFSVQMQSILLSELYSRYEVSAQGIDLQLKHYKTMPRPAQPGTIVIEPLAE</sequence>
<dbReference type="EMBL" id="RCBY01000400">
    <property type="protein sequence ID" value="RQH21088.1"/>
    <property type="molecule type" value="Genomic_DNA"/>
</dbReference>
<dbReference type="InterPro" id="IPR050121">
    <property type="entry name" value="Cytochrome_P450_monoxygenase"/>
</dbReference>
<dbReference type="GO" id="GO:0016705">
    <property type="term" value="F:oxidoreductase activity, acting on paired donors, with incorporation or reduction of molecular oxygen"/>
    <property type="evidence" value="ECO:0007669"/>
    <property type="project" value="InterPro"/>
</dbReference>
<dbReference type="OrthoDB" id="4278243at2"/>
<protein>
    <submittedName>
        <fullName evidence="2">Cytochrome P450</fullName>
    </submittedName>
</protein>
<evidence type="ECO:0000313" key="3">
    <source>
        <dbReference type="Proteomes" id="UP000269154"/>
    </source>
</evidence>
<comment type="caution">
    <text evidence="2">The sequence shown here is derived from an EMBL/GenBank/DDBJ whole genome shotgun (WGS) entry which is preliminary data.</text>
</comment>
<gene>
    <name evidence="2" type="ORF">D5R40_31685</name>
</gene>
<reference evidence="2 3" key="1">
    <citation type="journal article" date="2018" name="ACS Chem. Biol.">
        <title>Ketoreductase domain dysfunction expands chemodiversity: malyngamide biosynthesis in the cyanobacterium Okeania hirsuta.</title>
        <authorList>
            <person name="Moss N.A."/>
            <person name="Leao T."/>
            <person name="Rankin M."/>
            <person name="McCullough T.M."/>
            <person name="Qu P."/>
            <person name="Korobeynikov A."/>
            <person name="Smith J.L."/>
            <person name="Gerwick L."/>
            <person name="Gerwick W.H."/>
        </authorList>
    </citation>
    <scope>NUCLEOTIDE SEQUENCE [LARGE SCALE GENOMIC DNA]</scope>
    <source>
        <strain evidence="2 3">PAB10Feb10-1</strain>
    </source>
</reference>
<proteinExistence type="inferred from homology"/>
<accession>A0A3N6N3B2</accession>
<dbReference type="GO" id="GO:0004497">
    <property type="term" value="F:monooxygenase activity"/>
    <property type="evidence" value="ECO:0007669"/>
    <property type="project" value="InterPro"/>
</dbReference>
<dbReference type="InterPro" id="IPR001128">
    <property type="entry name" value="Cyt_P450"/>
</dbReference>
<dbReference type="PANTHER" id="PTHR24305:SF166">
    <property type="entry name" value="CYTOCHROME P450 12A4, MITOCHONDRIAL-RELATED"/>
    <property type="match status" value="1"/>
</dbReference>
<dbReference type="SUPFAM" id="SSF48264">
    <property type="entry name" value="Cytochrome P450"/>
    <property type="match status" value="1"/>
</dbReference>
<comment type="similarity">
    <text evidence="1">Belongs to the cytochrome P450 family.</text>
</comment>
<dbReference type="GO" id="GO:0005506">
    <property type="term" value="F:iron ion binding"/>
    <property type="evidence" value="ECO:0007669"/>
    <property type="project" value="InterPro"/>
</dbReference>
<dbReference type="AlphaFoldDB" id="A0A3N6N3B2"/>
<keyword evidence="3" id="KW-1185">Reference proteome</keyword>
<dbReference type="RefSeq" id="WP_124147765.1">
    <property type="nucleotide sequence ID" value="NZ_CAWOKI010000313.1"/>
</dbReference>
<dbReference type="GO" id="GO:0020037">
    <property type="term" value="F:heme binding"/>
    <property type="evidence" value="ECO:0007669"/>
    <property type="project" value="InterPro"/>
</dbReference>
<dbReference type="Pfam" id="PF00067">
    <property type="entry name" value="p450"/>
    <property type="match status" value="1"/>
</dbReference>
<dbReference type="Proteomes" id="UP000269154">
    <property type="component" value="Unassembled WGS sequence"/>
</dbReference>
<dbReference type="InterPro" id="IPR036396">
    <property type="entry name" value="Cyt_P450_sf"/>
</dbReference>
<evidence type="ECO:0000313" key="2">
    <source>
        <dbReference type="EMBL" id="RQH21088.1"/>
    </source>
</evidence>
<name>A0A3N6N3B2_9CYAN</name>
<dbReference type="PANTHER" id="PTHR24305">
    <property type="entry name" value="CYTOCHROME P450"/>
    <property type="match status" value="1"/>
</dbReference>
<evidence type="ECO:0000256" key="1">
    <source>
        <dbReference type="ARBA" id="ARBA00010617"/>
    </source>
</evidence>
<dbReference type="Gene3D" id="1.10.630.10">
    <property type="entry name" value="Cytochrome P450"/>
    <property type="match status" value="1"/>
</dbReference>
<dbReference type="CDD" id="cd00302">
    <property type="entry name" value="cytochrome_P450"/>
    <property type="match status" value="1"/>
</dbReference>